<dbReference type="SUPFAM" id="SSF109854">
    <property type="entry name" value="DinB/YfiT-like putative metalloenzymes"/>
    <property type="match status" value="1"/>
</dbReference>
<evidence type="ECO:0000259" key="2">
    <source>
        <dbReference type="Pfam" id="PF11716"/>
    </source>
</evidence>
<dbReference type="PANTHER" id="PTHR40758:SF1">
    <property type="entry name" value="CONSERVED PROTEIN"/>
    <property type="match status" value="1"/>
</dbReference>
<evidence type="ECO:0000313" key="4">
    <source>
        <dbReference type="Proteomes" id="UP001166784"/>
    </source>
</evidence>
<dbReference type="Pfam" id="PF11716">
    <property type="entry name" value="MDMPI_N"/>
    <property type="match status" value="1"/>
</dbReference>
<protein>
    <submittedName>
        <fullName evidence="3">Maleylpyruvate isomerase N-terminal domain-containing protein</fullName>
    </submittedName>
</protein>
<dbReference type="PANTHER" id="PTHR40758">
    <property type="entry name" value="CONSERVED PROTEIN"/>
    <property type="match status" value="1"/>
</dbReference>
<dbReference type="InterPro" id="IPR034660">
    <property type="entry name" value="DinB/YfiT-like"/>
</dbReference>
<dbReference type="InterPro" id="IPR010872">
    <property type="entry name" value="MDMPI_C-term_domain"/>
</dbReference>
<feature type="domain" description="MDMPI C-terminal" evidence="1">
    <location>
        <begin position="185"/>
        <end position="293"/>
    </location>
</feature>
<organism evidence="3 4">
    <name type="scientific">Streptomyces marispadix</name>
    <dbReference type="NCBI Taxonomy" id="2922868"/>
    <lineage>
        <taxon>Bacteria</taxon>
        <taxon>Bacillati</taxon>
        <taxon>Actinomycetota</taxon>
        <taxon>Actinomycetes</taxon>
        <taxon>Kitasatosporales</taxon>
        <taxon>Streptomycetaceae</taxon>
        <taxon>Streptomyces</taxon>
    </lineage>
</organism>
<dbReference type="GO" id="GO:0016853">
    <property type="term" value="F:isomerase activity"/>
    <property type="evidence" value="ECO:0007669"/>
    <property type="project" value="UniProtKB-KW"/>
</dbReference>
<evidence type="ECO:0000313" key="3">
    <source>
        <dbReference type="EMBL" id="MCH6161149.1"/>
    </source>
</evidence>
<feature type="domain" description="Mycothiol-dependent maleylpyruvate isomerase metal-binding" evidence="2">
    <location>
        <begin position="12"/>
        <end position="148"/>
    </location>
</feature>
<dbReference type="RefSeq" id="WP_241059330.1">
    <property type="nucleotide sequence ID" value="NZ_JAKWJU010000002.1"/>
</dbReference>
<dbReference type="Proteomes" id="UP001166784">
    <property type="component" value="Unassembled WGS sequence"/>
</dbReference>
<accession>A0ABS9SXZ5</accession>
<dbReference type="Pfam" id="PF07398">
    <property type="entry name" value="MDMPI_C"/>
    <property type="match status" value="1"/>
</dbReference>
<reference evidence="3" key="2">
    <citation type="journal article" date="2023" name="Int. J. Syst. Evol. Microbiol.">
        <title>Streptomyces marispadix sp. nov., isolated from marine beach sediment of the Northern Coast of Portugal.</title>
        <authorList>
            <person name="dos Santos J.D.N."/>
            <person name="Vitorino I.R."/>
            <person name="Kallscheuer N."/>
            <person name="Srivastava A."/>
            <person name="Krautwurst S."/>
            <person name="Marz M."/>
            <person name="Jogler C."/>
            <person name="Lobo Da Cunha A."/>
            <person name="Catita J."/>
            <person name="Goncalves H."/>
            <person name="Gonzalez I."/>
            <person name="Reyes F."/>
            <person name="Lage O.M."/>
        </authorList>
    </citation>
    <scope>NUCLEOTIDE SEQUENCE</scope>
    <source>
        <strain evidence="3">M600PL45_2</strain>
    </source>
</reference>
<dbReference type="Gene3D" id="1.20.120.450">
    <property type="entry name" value="dinb family like domain"/>
    <property type="match status" value="1"/>
</dbReference>
<evidence type="ECO:0000259" key="1">
    <source>
        <dbReference type="Pfam" id="PF07398"/>
    </source>
</evidence>
<name>A0ABS9SXZ5_9ACTN</name>
<proteinExistence type="predicted"/>
<dbReference type="InterPro" id="IPR024344">
    <property type="entry name" value="MDMPI_metal-binding"/>
</dbReference>
<gene>
    <name evidence="3" type="ORF">MMA15_12270</name>
</gene>
<dbReference type="EMBL" id="JAKWJU010000002">
    <property type="protein sequence ID" value="MCH6161149.1"/>
    <property type="molecule type" value="Genomic_DNA"/>
</dbReference>
<dbReference type="NCBIfam" id="TIGR03083">
    <property type="entry name" value="maleylpyruvate isomerase family mycothiol-dependent enzyme"/>
    <property type="match status" value="1"/>
</dbReference>
<sequence>MTNALAFDRYCAEIIEQTRLFRDTLKGVKLDSRVPTCPDWTVRDLAVHLGNGHRRAAEVVRTRATSFLAVDDIPGHGGPPGVPEAHVAPDAYAEALSNWLSESAQLVSDELRVAGEESPAWTFTGDRHAAFWARRRTHETLVHRVDAAAAAGSSPGEPADEADAADGADAADIAARAAAGFPAALAADCIDEFLELTSSREALTRWPALRSLREHAGETLHLHATDASFPEPRPAATEWLIRIGDEGFVWEHAHEKATTAVRGPLTDLLLVMLRRAPAGRGRVEVLGEAGLLDFWLERVCF</sequence>
<keyword evidence="4" id="KW-1185">Reference proteome</keyword>
<reference evidence="3" key="1">
    <citation type="submission" date="2022-03" db="EMBL/GenBank/DDBJ databases">
        <authorList>
            <person name="Santos J.D.N."/>
            <person name="Kallscheuer N."/>
            <person name="Jogler C."/>
            <person name="Lage O.M."/>
        </authorList>
    </citation>
    <scope>NUCLEOTIDE SEQUENCE</scope>
    <source>
        <strain evidence="3">M600PL45_2</strain>
    </source>
</reference>
<keyword evidence="3" id="KW-0413">Isomerase</keyword>
<dbReference type="InterPro" id="IPR017517">
    <property type="entry name" value="Maleyloyr_isom"/>
</dbReference>
<comment type="caution">
    <text evidence="3">The sequence shown here is derived from an EMBL/GenBank/DDBJ whole genome shotgun (WGS) entry which is preliminary data.</text>
</comment>